<keyword evidence="10" id="KW-1185">Reference proteome</keyword>
<evidence type="ECO:0000313" key="8">
    <source>
        <dbReference type="EMBL" id="ETN59235.1"/>
    </source>
</evidence>
<feature type="domain" description="Carboxylesterase type B" evidence="7">
    <location>
        <begin position="8"/>
        <end position="503"/>
    </location>
</feature>
<protein>
    <recommendedName>
        <fullName evidence="6">Carboxylic ester hydrolase</fullName>
        <ecNumber evidence="6">3.1.1.-</ecNumber>
    </recommendedName>
</protein>
<dbReference type="InterPro" id="IPR019826">
    <property type="entry name" value="Carboxylesterase_B_AS"/>
</dbReference>
<dbReference type="InterPro" id="IPR029058">
    <property type="entry name" value="AB_hydrolase_fold"/>
</dbReference>
<keyword evidence="3 6" id="KW-0378">Hydrolase</keyword>
<dbReference type="PROSITE" id="PS00122">
    <property type="entry name" value="CARBOXYLESTERASE_B_1"/>
    <property type="match status" value="1"/>
</dbReference>
<reference evidence="8" key="2">
    <citation type="submission" date="2010-05" db="EMBL/GenBank/DDBJ databases">
        <authorList>
            <person name="Almeida L.G."/>
            <person name="Nicolas M.F."/>
            <person name="Souza R.C."/>
            <person name="Vasconcelos A.T.R."/>
        </authorList>
    </citation>
    <scope>NUCLEOTIDE SEQUENCE</scope>
</reference>
<reference evidence="8" key="3">
    <citation type="journal article" date="2013" name="Nucleic Acids Res.">
        <title>The genome of Anopheles darlingi, the main neotropical malaria vector.</title>
        <authorList>
            <person name="Marinotti O."/>
            <person name="Cerqueira G.C."/>
            <person name="de Almeida L.G."/>
            <person name="Ferro M.I."/>
            <person name="Loreto E.L."/>
            <person name="Zaha A."/>
            <person name="Teixeira S.M."/>
            <person name="Wespiser A.R."/>
            <person name="Almeida E Silva A."/>
            <person name="Schlindwein A.D."/>
            <person name="Pacheco A.C."/>
            <person name="Silva A.L."/>
            <person name="Graveley B.R."/>
            <person name="Walenz B.P."/>
            <person name="Lima Bde A."/>
            <person name="Ribeiro C.A."/>
            <person name="Nunes-Silva C.G."/>
            <person name="de Carvalho C.R."/>
            <person name="Soares C.M."/>
            <person name="de Menezes C.B."/>
            <person name="Matiolli C."/>
            <person name="Caffrey D."/>
            <person name="Araujo D.A."/>
            <person name="de Oliveira D.M."/>
            <person name="Golenbock D."/>
            <person name="Grisard E.C."/>
            <person name="Fantinatti-Garboggini F."/>
            <person name="de Carvalho F.M."/>
            <person name="Barcellos F.G."/>
            <person name="Prosdocimi F."/>
            <person name="May G."/>
            <person name="Azevedo Junior G.M."/>
            <person name="Guimaraes G.M."/>
            <person name="Goldman G.H."/>
            <person name="Padilha I.Q."/>
            <person name="Batista Jda S."/>
            <person name="Ferro J.A."/>
            <person name="Ribeiro J.M."/>
            <person name="Fietto J.L."/>
            <person name="Dabbas K.M."/>
            <person name="Cerdeira L."/>
            <person name="Agnez-Lima L.F."/>
            <person name="Brocchi M."/>
            <person name="de Carvalho M.O."/>
            <person name="Teixeira Mde M."/>
            <person name="Diniz Maia Mde M."/>
            <person name="Goldman M.H."/>
            <person name="Cruz Schneider M.P."/>
            <person name="Felipe M.S."/>
            <person name="Hungria M."/>
            <person name="Nicolas M.F."/>
            <person name="Pereira M."/>
            <person name="Montes M.A."/>
            <person name="Cantao M.E."/>
            <person name="Vincentz M."/>
            <person name="Rafael M.S."/>
            <person name="Silverman N."/>
            <person name="Stoco P.H."/>
            <person name="Souza R.C."/>
            <person name="Vicentini R."/>
            <person name="Gazzinelli R.T."/>
            <person name="Neves Rde O."/>
            <person name="Silva R."/>
            <person name="Astolfi-Filho S."/>
            <person name="Maciel T.E."/>
            <person name="Urmenyi T.P."/>
            <person name="Tadei W.P."/>
            <person name="Camargo E.P."/>
            <person name="de Vasconcelos A.T."/>
        </authorList>
    </citation>
    <scope>NUCLEOTIDE SEQUENCE</scope>
</reference>
<dbReference type="EnsemblMetazoa" id="ADAC009160-RA">
    <property type="protein sequence ID" value="ADAC009160-PA"/>
    <property type="gene ID" value="ADAC009160"/>
</dbReference>
<dbReference type="InterPro" id="IPR050309">
    <property type="entry name" value="Type-B_Carboxylest/Lipase"/>
</dbReference>
<evidence type="ECO:0000259" key="7">
    <source>
        <dbReference type="Pfam" id="PF00135"/>
    </source>
</evidence>
<evidence type="ECO:0000256" key="2">
    <source>
        <dbReference type="ARBA" id="ARBA00022487"/>
    </source>
</evidence>
<dbReference type="GO" id="GO:0052689">
    <property type="term" value="F:carboxylic ester hydrolase activity"/>
    <property type="evidence" value="ECO:0007669"/>
    <property type="project" value="UniProtKB-KW"/>
</dbReference>
<dbReference type="EC" id="3.1.1.-" evidence="6"/>
<gene>
    <name evidence="8" type="ORF">AND_009160</name>
</gene>
<dbReference type="PROSITE" id="PS00941">
    <property type="entry name" value="CARBOXYLESTERASE_B_2"/>
    <property type="match status" value="1"/>
</dbReference>
<keyword evidence="4" id="KW-1015">Disulfide bond</keyword>
<dbReference type="PANTHER" id="PTHR11559">
    <property type="entry name" value="CARBOXYLESTERASE"/>
    <property type="match status" value="1"/>
</dbReference>
<dbReference type="VEuPathDB" id="VectorBase:ADAR2_009698"/>
<dbReference type="InterPro" id="IPR019819">
    <property type="entry name" value="Carboxylesterase_B_CS"/>
</dbReference>
<dbReference type="ESTHER" id="anoda-w5j8n2">
    <property type="family name" value="Juvenile_hormone_esterase"/>
</dbReference>
<dbReference type="AlphaFoldDB" id="W5J8N2"/>
<dbReference type="eggNOG" id="KOG1516">
    <property type="taxonomic scope" value="Eukaryota"/>
</dbReference>
<evidence type="ECO:0000313" key="10">
    <source>
        <dbReference type="Proteomes" id="UP000000673"/>
    </source>
</evidence>
<keyword evidence="5" id="KW-0325">Glycoprotein</keyword>
<evidence type="ECO:0000256" key="1">
    <source>
        <dbReference type="ARBA" id="ARBA00005964"/>
    </source>
</evidence>
<reference evidence="9" key="4">
    <citation type="submission" date="2015-06" db="UniProtKB">
        <authorList>
            <consortium name="EnsemblMetazoa"/>
        </authorList>
    </citation>
    <scope>IDENTIFICATION</scope>
</reference>
<dbReference type="EMBL" id="ADMH02002096">
    <property type="protein sequence ID" value="ETN59235.1"/>
    <property type="molecule type" value="Genomic_DNA"/>
</dbReference>
<dbReference type="Gene3D" id="3.40.50.1820">
    <property type="entry name" value="alpha/beta hydrolase"/>
    <property type="match status" value="1"/>
</dbReference>
<accession>W5J8N2</accession>
<dbReference type="VEuPathDB" id="VectorBase:ADAC009160"/>
<dbReference type="OMA" id="NIITPGW"/>
<dbReference type="InterPro" id="IPR002018">
    <property type="entry name" value="CarbesteraseB"/>
</dbReference>
<dbReference type="SUPFAM" id="SSF53474">
    <property type="entry name" value="alpha/beta-Hydrolases"/>
    <property type="match status" value="1"/>
</dbReference>
<evidence type="ECO:0000256" key="6">
    <source>
        <dbReference type="RuleBase" id="RU361235"/>
    </source>
</evidence>
<evidence type="ECO:0000313" key="9">
    <source>
        <dbReference type="EnsemblMetazoa" id="ADAC009160-PA"/>
    </source>
</evidence>
<proteinExistence type="inferred from homology"/>
<sequence length="538" mass="59854">MRSLTSKLFEAYIGIPFAKPPIGKLRFADPVPNEPWKNELDATGRLPKPPCMQQNLFIPERGIEGSEDCLYLNVYRPRPIVNGTSEPLSTLVYIHGGGFLAGYISPLVVGPEKLIDQGIIVVVIPYRLGPFGFLSTGDAAASGNFGLKDQRLALRWVNKHIREFGGDPQSVTIMGHSAGGASVQLHLMHIGNEGLFQRAISLSGSALAPFSTPLDDPLKLAYQQAALVGITEPSSMSTTDLVEKLRLVDADLFVSSLAAFSNGSRYPTIVYGPVVESSAVNDAFLTDTPLKLWTQGSYLSVPWLTGIVPNDGFIFSAPILKNTDCSPEIIPQQQQLLLQVLKGAKNPRSAQLLPERFFDKQHRKVNQCITQDNIDTITKIFNEASFVYPLTRSVQLRKNDNTSLSSVFLYKFNYKGSLSYSSVFYPEGDDTRDYGIVHCDELIYIFRAPLLFPDFRRNSPDAKVSERFTKFLIEFAKKGYVKEVKSNEAITINDQQTSKLPEAVEFANSNNTNEILAERNIDLLDQQMVDFWADFYNL</sequence>
<evidence type="ECO:0000256" key="4">
    <source>
        <dbReference type="ARBA" id="ARBA00023157"/>
    </source>
</evidence>
<dbReference type="Proteomes" id="UP000000673">
    <property type="component" value="Unassembled WGS sequence"/>
</dbReference>
<evidence type="ECO:0000256" key="3">
    <source>
        <dbReference type="ARBA" id="ARBA00022801"/>
    </source>
</evidence>
<dbReference type="Pfam" id="PF00135">
    <property type="entry name" value="COesterase"/>
    <property type="match status" value="1"/>
</dbReference>
<keyword evidence="2" id="KW-0719">Serine esterase</keyword>
<reference evidence="8 10" key="1">
    <citation type="journal article" date="2010" name="BMC Genomics">
        <title>Combination of measures distinguishes pre-miRNAs from other stem-loops in the genome of the newly sequenced Anopheles darlingi.</title>
        <authorList>
            <person name="Mendes N.D."/>
            <person name="Freitas A.T."/>
            <person name="Vasconcelos A.T."/>
            <person name="Sagot M.F."/>
        </authorList>
    </citation>
    <scope>NUCLEOTIDE SEQUENCE</scope>
</reference>
<name>W5J8N2_ANODA</name>
<dbReference type="HOGENOM" id="CLU_006586_13_2_1"/>
<organism evidence="8">
    <name type="scientific">Anopheles darlingi</name>
    <name type="common">Mosquito</name>
    <dbReference type="NCBI Taxonomy" id="43151"/>
    <lineage>
        <taxon>Eukaryota</taxon>
        <taxon>Metazoa</taxon>
        <taxon>Ecdysozoa</taxon>
        <taxon>Arthropoda</taxon>
        <taxon>Hexapoda</taxon>
        <taxon>Insecta</taxon>
        <taxon>Pterygota</taxon>
        <taxon>Neoptera</taxon>
        <taxon>Endopterygota</taxon>
        <taxon>Diptera</taxon>
        <taxon>Nematocera</taxon>
        <taxon>Culicoidea</taxon>
        <taxon>Culicidae</taxon>
        <taxon>Anophelinae</taxon>
        <taxon>Anopheles</taxon>
    </lineage>
</organism>
<comment type="similarity">
    <text evidence="1 6">Belongs to the type-B carboxylesterase/lipase family.</text>
</comment>
<dbReference type="STRING" id="43151.W5J8N2"/>
<dbReference type="VEuPathDB" id="VectorBase:ADAR2_008561"/>
<evidence type="ECO:0000256" key="5">
    <source>
        <dbReference type="ARBA" id="ARBA00023180"/>
    </source>
</evidence>